<sequence length="789" mass="89473">MSEQENSERIRLLQPQQPEYVFGSSLSRKRRIRQFQCCVCSILTIVFLAGLVITVSYTINLPLDDATNNTEINNETLPDDMFLNLFDNISWPLADRSITRHFDRSTNLSHAMTQGKILLEEKDAIENNTPSLKIDSPSYRHQKVLGTNEKARNISRQGYQMEGATQFIYKNSNSIEKLPICFTNFTDSFLIELCTNSTFECNTFHKYRSYNGTCNNLKRPVTFGVAYRPFIRAVKPDYADGISAPRISKNGGPLPTARAISLEVHRPSYRDDSKFSVMLAVWGQFLDHDITATALSQKQNGSSISCCQSQGILSPECFPVLIEKDDPFAQYNVTCMEFVRSAPCPTCCLGPREQMNQASAFIDGSVIYGNDESKVVSLRTTSKGLLKMFVTDDGRTLLPMSDDMSDGCNREEEKRKGRYCFSTGDLRANENLHLTSMHLIWARQHNLIANNILQINSHWDDEMVFQETRKIVAAQMQHITYNEFLPILLGKKLMEKHDLLPKSKDYFNKYNESVDPSIANEFATAAFRFAHTIIPGLVKLLGQDTSSPEFIQMRQMLFDPFKLYQKGQLDGTLKGAMNTSIDASDSYFSDELKSHLFERPTNALPKLCGLDLVSLNIQRGRDHGLAGYVFWKDHCGMNGTKAFDGLSGIMEPSSLKDIKAIYREVDDIDLYTGALSEKPIKGSILGPTLTCLILDQFTRIKYGDRFWYENPHIFTLDQLKEIRKTTLAEVICNNADELNTIQPRVMEGFRKGNQNIQCEKIASPDLSFWKENFKHLGIPSQQLSVDIIN</sequence>
<evidence type="ECO:0000313" key="11">
    <source>
        <dbReference type="Proteomes" id="UP001152799"/>
    </source>
</evidence>
<accession>A0A9N9M8X8</accession>
<evidence type="ECO:0000256" key="7">
    <source>
        <dbReference type="ARBA" id="ARBA00023004"/>
    </source>
</evidence>
<evidence type="ECO:0000256" key="2">
    <source>
        <dbReference type="ARBA" id="ARBA00022525"/>
    </source>
</evidence>
<organism evidence="10 11">
    <name type="scientific">Ceutorhynchus assimilis</name>
    <name type="common">cabbage seed weevil</name>
    <dbReference type="NCBI Taxonomy" id="467358"/>
    <lineage>
        <taxon>Eukaryota</taxon>
        <taxon>Metazoa</taxon>
        <taxon>Ecdysozoa</taxon>
        <taxon>Arthropoda</taxon>
        <taxon>Hexapoda</taxon>
        <taxon>Insecta</taxon>
        <taxon>Pterygota</taxon>
        <taxon>Neoptera</taxon>
        <taxon>Endopterygota</taxon>
        <taxon>Coleoptera</taxon>
        <taxon>Polyphaga</taxon>
        <taxon>Cucujiformia</taxon>
        <taxon>Curculionidae</taxon>
        <taxon>Ceutorhynchinae</taxon>
        <taxon>Ceutorhynchus</taxon>
    </lineage>
</organism>
<dbReference type="GO" id="GO:0006979">
    <property type="term" value="P:response to oxidative stress"/>
    <property type="evidence" value="ECO:0007669"/>
    <property type="project" value="InterPro"/>
</dbReference>
<feature type="binding site" description="axial binding residue" evidence="8">
    <location>
        <position position="531"/>
    </location>
    <ligand>
        <name>heme b</name>
        <dbReference type="ChEBI" id="CHEBI:60344"/>
    </ligand>
    <ligandPart>
        <name>Fe</name>
        <dbReference type="ChEBI" id="CHEBI:18248"/>
    </ligandPart>
</feature>
<keyword evidence="2" id="KW-0964">Secreted</keyword>
<dbReference type="InterPro" id="IPR037120">
    <property type="entry name" value="Haem_peroxidase_sf_animal"/>
</dbReference>
<keyword evidence="9" id="KW-0812">Transmembrane</keyword>
<dbReference type="PANTHER" id="PTHR11475:SF141">
    <property type="entry name" value="CARDINAL"/>
    <property type="match status" value="1"/>
</dbReference>
<dbReference type="GO" id="GO:0022412">
    <property type="term" value="P:cellular process involved in reproduction in multicellular organism"/>
    <property type="evidence" value="ECO:0007669"/>
    <property type="project" value="UniProtKB-ARBA"/>
</dbReference>
<keyword evidence="6" id="KW-0560">Oxidoreductase</keyword>
<keyword evidence="9" id="KW-1133">Transmembrane helix</keyword>
<keyword evidence="5" id="KW-0732">Signal</keyword>
<proteinExistence type="predicted"/>
<name>A0A9N9M8X8_9CUCU</name>
<keyword evidence="4 8" id="KW-0349">Heme</keyword>
<dbReference type="Proteomes" id="UP001152799">
    <property type="component" value="Chromosome 1"/>
</dbReference>
<dbReference type="Gene3D" id="1.10.640.10">
    <property type="entry name" value="Haem peroxidase domain superfamily, animal type"/>
    <property type="match status" value="1"/>
</dbReference>
<comment type="subcellular location">
    <subcellularLocation>
        <location evidence="1">Secreted</location>
    </subcellularLocation>
</comment>
<evidence type="ECO:0000256" key="9">
    <source>
        <dbReference type="SAM" id="Phobius"/>
    </source>
</evidence>
<dbReference type="CDD" id="cd09823">
    <property type="entry name" value="peroxinectin_like"/>
    <property type="match status" value="1"/>
</dbReference>
<dbReference type="OrthoDB" id="823504at2759"/>
<evidence type="ECO:0000256" key="1">
    <source>
        <dbReference type="ARBA" id="ARBA00004613"/>
    </source>
</evidence>
<evidence type="ECO:0000313" key="10">
    <source>
        <dbReference type="EMBL" id="CAG9759789.1"/>
    </source>
</evidence>
<dbReference type="GO" id="GO:0020037">
    <property type="term" value="F:heme binding"/>
    <property type="evidence" value="ECO:0007669"/>
    <property type="project" value="InterPro"/>
</dbReference>
<dbReference type="FunFam" id="1.10.640.10:FF:000003">
    <property type="entry name" value="chorion peroxidase"/>
    <property type="match status" value="1"/>
</dbReference>
<evidence type="ECO:0000256" key="6">
    <source>
        <dbReference type="ARBA" id="ARBA00023002"/>
    </source>
</evidence>
<dbReference type="GO" id="GO:0004601">
    <property type="term" value="F:peroxidase activity"/>
    <property type="evidence" value="ECO:0007669"/>
    <property type="project" value="UniProtKB-KW"/>
</dbReference>
<reference evidence="10" key="1">
    <citation type="submission" date="2022-01" db="EMBL/GenBank/DDBJ databases">
        <authorList>
            <person name="King R."/>
        </authorList>
    </citation>
    <scope>NUCLEOTIDE SEQUENCE</scope>
</reference>
<evidence type="ECO:0000256" key="3">
    <source>
        <dbReference type="ARBA" id="ARBA00022559"/>
    </source>
</evidence>
<gene>
    <name evidence="10" type="ORF">CEUTPL_LOCUS530</name>
</gene>
<keyword evidence="7 8" id="KW-0408">Iron</keyword>
<dbReference type="SUPFAM" id="SSF48113">
    <property type="entry name" value="Heme-dependent peroxidases"/>
    <property type="match status" value="1"/>
</dbReference>
<evidence type="ECO:0000256" key="5">
    <source>
        <dbReference type="ARBA" id="ARBA00022729"/>
    </source>
</evidence>
<dbReference type="GO" id="GO:0005576">
    <property type="term" value="C:extracellular region"/>
    <property type="evidence" value="ECO:0007669"/>
    <property type="project" value="UniProtKB-SubCell"/>
</dbReference>
<dbReference type="Pfam" id="PF03098">
    <property type="entry name" value="An_peroxidase"/>
    <property type="match status" value="1"/>
</dbReference>
<dbReference type="PANTHER" id="PTHR11475">
    <property type="entry name" value="OXIDASE/PEROXIDASE"/>
    <property type="match status" value="1"/>
</dbReference>
<evidence type="ECO:0000256" key="8">
    <source>
        <dbReference type="PIRSR" id="PIRSR619791-2"/>
    </source>
</evidence>
<dbReference type="InterPro" id="IPR010255">
    <property type="entry name" value="Haem_peroxidase_sf"/>
</dbReference>
<keyword evidence="3" id="KW-0575">Peroxidase</keyword>
<dbReference type="PRINTS" id="PR00457">
    <property type="entry name" value="ANPEROXIDASE"/>
</dbReference>
<keyword evidence="9" id="KW-0472">Membrane</keyword>
<evidence type="ECO:0008006" key="12">
    <source>
        <dbReference type="Google" id="ProtNLM"/>
    </source>
</evidence>
<evidence type="ECO:0000256" key="4">
    <source>
        <dbReference type="ARBA" id="ARBA00022617"/>
    </source>
</evidence>
<dbReference type="EMBL" id="OU892277">
    <property type="protein sequence ID" value="CAG9759789.1"/>
    <property type="molecule type" value="Genomic_DNA"/>
</dbReference>
<dbReference type="PROSITE" id="PS50292">
    <property type="entry name" value="PEROXIDASE_3"/>
    <property type="match status" value="1"/>
</dbReference>
<protein>
    <recommendedName>
        <fullName evidence="12">Peroxidase</fullName>
    </recommendedName>
</protein>
<dbReference type="AlphaFoldDB" id="A0A9N9M8X8"/>
<keyword evidence="8" id="KW-0479">Metal-binding</keyword>
<dbReference type="InterPro" id="IPR019791">
    <property type="entry name" value="Haem_peroxidase_animal"/>
</dbReference>
<dbReference type="GO" id="GO:0046872">
    <property type="term" value="F:metal ion binding"/>
    <property type="evidence" value="ECO:0007669"/>
    <property type="project" value="UniProtKB-KW"/>
</dbReference>
<feature type="transmembrane region" description="Helical" evidence="9">
    <location>
        <begin position="37"/>
        <end position="59"/>
    </location>
</feature>
<keyword evidence="11" id="KW-1185">Reference proteome</keyword>